<protein>
    <recommendedName>
        <fullName evidence="2">Protein CPL1-like domain-containing protein</fullName>
    </recommendedName>
</protein>
<keyword evidence="4" id="KW-1185">Reference proteome</keyword>
<gene>
    <name evidence="3" type="ORF">F5878DRAFT_555420</name>
</gene>
<proteinExistence type="predicted"/>
<dbReference type="Proteomes" id="UP001163846">
    <property type="component" value="Unassembled WGS sequence"/>
</dbReference>
<dbReference type="Pfam" id="PF21671">
    <property type="entry name" value="CPL1-like"/>
    <property type="match status" value="1"/>
</dbReference>
<dbReference type="InterPro" id="IPR048661">
    <property type="entry name" value="CPL1-like"/>
</dbReference>
<name>A0AA38UIY1_9AGAR</name>
<feature type="chain" id="PRO_5041250357" description="Protein CPL1-like domain-containing protein" evidence="1">
    <location>
        <begin position="18"/>
        <end position="301"/>
    </location>
</feature>
<dbReference type="AlphaFoldDB" id="A0AA38UIY1"/>
<dbReference type="InterPro" id="IPR038955">
    <property type="entry name" value="PriA/CPL1_fungi"/>
</dbReference>
<dbReference type="EMBL" id="MU805999">
    <property type="protein sequence ID" value="KAJ3842641.1"/>
    <property type="molecule type" value="Genomic_DNA"/>
</dbReference>
<feature type="signal peptide" evidence="1">
    <location>
        <begin position="1"/>
        <end position="17"/>
    </location>
</feature>
<organism evidence="3 4">
    <name type="scientific">Lentinula raphanica</name>
    <dbReference type="NCBI Taxonomy" id="153919"/>
    <lineage>
        <taxon>Eukaryota</taxon>
        <taxon>Fungi</taxon>
        <taxon>Dikarya</taxon>
        <taxon>Basidiomycota</taxon>
        <taxon>Agaricomycotina</taxon>
        <taxon>Agaricomycetes</taxon>
        <taxon>Agaricomycetidae</taxon>
        <taxon>Agaricales</taxon>
        <taxon>Marasmiineae</taxon>
        <taxon>Omphalotaceae</taxon>
        <taxon>Lentinula</taxon>
    </lineage>
</organism>
<dbReference type="PANTHER" id="PTHR35192">
    <property type="entry name" value="PROTEIN, PUTATIVE-RELATED"/>
    <property type="match status" value="1"/>
</dbReference>
<dbReference type="PANTHER" id="PTHR35192:SF2">
    <property type="entry name" value="APPLE DOMAIN-CONTAINING PROTEIN"/>
    <property type="match status" value="1"/>
</dbReference>
<sequence length="301" mass="31686">MRFAILILLSVVCSVSAEAIESLLRRGSISQVCACISGDLRLDSYFGGKKVTAGALGESCLCESDVPTFVSGNNVCKNGIDMVGQAIVEFIVVEMIKSCSNKQTCTFPDHATPACSASNKCGFSCGDGYSLVNKNGHSSCTCPSPKSVCNGKCSNSCPSGRSLPEKRNHLHYGQQTQRVCRPGWMACGIAGGTLRQWECIDIQRDLESCGGCPSDVVSADGDFGRGVDCTTIPGVSDVSCVSGRCAVEKCMPGYKVSRSGRHCEPEEDTTATSDDDKSTLRGKIVAAAAAFAGLEHLPFSE</sequence>
<feature type="domain" description="Protein CPL1-like" evidence="2">
    <location>
        <begin position="197"/>
        <end position="263"/>
    </location>
</feature>
<evidence type="ECO:0000256" key="1">
    <source>
        <dbReference type="SAM" id="SignalP"/>
    </source>
</evidence>
<comment type="caution">
    <text evidence="3">The sequence shown here is derived from an EMBL/GenBank/DDBJ whole genome shotgun (WGS) entry which is preliminary data.</text>
</comment>
<evidence type="ECO:0000313" key="4">
    <source>
        <dbReference type="Proteomes" id="UP001163846"/>
    </source>
</evidence>
<evidence type="ECO:0000259" key="2">
    <source>
        <dbReference type="Pfam" id="PF21671"/>
    </source>
</evidence>
<accession>A0AA38UIY1</accession>
<keyword evidence="1" id="KW-0732">Signal</keyword>
<reference evidence="3" key="1">
    <citation type="submission" date="2022-08" db="EMBL/GenBank/DDBJ databases">
        <authorList>
            <consortium name="DOE Joint Genome Institute"/>
            <person name="Min B."/>
            <person name="Riley R."/>
            <person name="Sierra-Patev S."/>
            <person name="Naranjo-Ortiz M."/>
            <person name="Looney B."/>
            <person name="Konkel Z."/>
            <person name="Slot J.C."/>
            <person name="Sakamoto Y."/>
            <person name="Steenwyk J.L."/>
            <person name="Rokas A."/>
            <person name="Carro J."/>
            <person name="Camarero S."/>
            <person name="Ferreira P."/>
            <person name="Molpeceres G."/>
            <person name="Ruiz-Duenas F.J."/>
            <person name="Serrano A."/>
            <person name="Henrissat B."/>
            <person name="Drula E."/>
            <person name="Hughes K.W."/>
            <person name="Mata J.L."/>
            <person name="Ishikawa N.K."/>
            <person name="Vargas-Isla R."/>
            <person name="Ushijima S."/>
            <person name="Smith C.A."/>
            <person name="Ahrendt S."/>
            <person name="Andreopoulos W."/>
            <person name="He G."/>
            <person name="Labutti K."/>
            <person name="Lipzen A."/>
            <person name="Ng V."/>
            <person name="Sandor L."/>
            <person name="Barry K."/>
            <person name="Martinez A.T."/>
            <person name="Xiao Y."/>
            <person name="Gibbons J.G."/>
            <person name="Terashima K."/>
            <person name="Hibbett D.S."/>
            <person name="Grigoriev I.V."/>
        </authorList>
    </citation>
    <scope>NUCLEOTIDE SEQUENCE</scope>
    <source>
        <strain evidence="3">TFB9207</strain>
    </source>
</reference>
<evidence type="ECO:0000313" key="3">
    <source>
        <dbReference type="EMBL" id="KAJ3842641.1"/>
    </source>
</evidence>